<evidence type="ECO:0000313" key="3">
    <source>
        <dbReference type="Proteomes" id="UP000009022"/>
    </source>
</evidence>
<dbReference type="Proteomes" id="UP000009022">
    <property type="component" value="Unassembled WGS sequence"/>
</dbReference>
<proteinExistence type="predicted"/>
<dbReference type="PhylomeDB" id="B3RTD4"/>
<dbReference type="GeneID" id="6752416"/>
<dbReference type="EMBL" id="DS985243">
    <property type="protein sequence ID" value="EDV26675.1"/>
    <property type="molecule type" value="Genomic_DNA"/>
</dbReference>
<keyword evidence="3" id="KW-1185">Reference proteome</keyword>
<dbReference type="InParanoid" id="B3RTD4"/>
<dbReference type="KEGG" id="tad:TRIADDRAFT_54923"/>
<reference evidence="2 3" key="1">
    <citation type="journal article" date="2008" name="Nature">
        <title>The Trichoplax genome and the nature of placozoans.</title>
        <authorList>
            <person name="Srivastava M."/>
            <person name="Begovic E."/>
            <person name="Chapman J."/>
            <person name="Putnam N.H."/>
            <person name="Hellsten U."/>
            <person name="Kawashima T."/>
            <person name="Kuo A."/>
            <person name="Mitros T."/>
            <person name="Salamov A."/>
            <person name="Carpenter M.L."/>
            <person name="Signorovitch A.Y."/>
            <person name="Moreno M.A."/>
            <person name="Kamm K."/>
            <person name="Grimwood J."/>
            <person name="Schmutz J."/>
            <person name="Shapiro H."/>
            <person name="Grigoriev I.V."/>
            <person name="Buss L.W."/>
            <person name="Schierwater B."/>
            <person name="Dellaporta S.L."/>
            <person name="Rokhsar D.S."/>
        </authorList>
    </citation>
    <scope>NUCLEOTIDE SEQUENCE [LARGE SCALE GENOMIC DNA]</scope>
    <source>
        <strain evidence="2 3">Grell-BS-1999</strain>
    </source>
</reference>
<dbReference type="RefSeq" id="XP_002110671.1">
    <property type="nucleotide sequence ID" value="XM_002110635.1"/>
</dbReference>
<dbReference type="PANTHER" id="PTHR18829:SF0">
    <property type="entry name" value="PROTEIN YAE1 HOMOLOG"/>
    <property type="match status" value="1"/>
</dbReference>
<accession>B3RTD4</accession>
<feature type="compositionally biased region" description="Polar residues" evidence="1">
    <location>
        <begin position="131"/>
        <end position="144"/>
    </location>
</feature>
<dbReference type="PANTHER" id="PTHR18829">
    <property type="entry name" value="PROTEIN YAE1 HOMOLOG"/>
    <property type="match status" value="1"/>
</dbReference>
<dbReference type="CTD" id="6752416"/>
<organism evidence="2 3">
    <name type="scientific">Trichoplax adhaerens</name>
    <name type="common">Trichoplax reptans</name>
    <dbReference type="NCBI Taxonomy" id="10228"/>
    <lineage>
        <taxon>Eukaryota</taxon>
        <taxon>Metazoa</taxon>
        <taxon>Placozoa</taxon>
        <taxon>Uniplacotomia</taxon>
        <taxon>Trichoplacea</taxon>
        <taxon>Trichoplacidae</taxon>
        <taxon>Trichoplax</taxon>
    </lineage>
</organism>
<name>B3RTD4_TRIAD</name>
<sequence length="238" mass="26411">MAESLEGSPADDELQVANRDYEKLLTAYENVGYSDGVVAGEDSALQHGFNQGFVQGFRQMMKITRIKGMISALQAYQQNDDVGIRRSPAGISNMEILLTRITELETTTIQNIQNIPNESRLKDSGKDNENTKSSSSNQLDKCNKTSCCRESNTTAVDDDNDNNDRKTQYSCGKESGYVCNNDEKAITKKCDNLADESVENNLSNLNEVLTTIVGELKQVLQDYDIKIYSAMAQFLDVS</sequence>
<protein>
    <recommendedName>
        <fullName evidence="4">Essential protein Yae1 N-terminal domain-containing protein</fullName>
    </recommendedName>
</protein>
<dbReference type="AlphaFoldDB" id="B3RTD4"/>
<dbReference type="HOGENOM" id="CLU_1167184_0_0_1"/>
<evidence type="ECO:0008006" key="4">
    <source>
        <dbReference type="Google" id="ProtNLM"/>
    </source>
</evidence>
<dbReference type="OMA" id="NIGMEFG"/>
<feature type="compositionally biased region" description="Basic and acidic residues" evidence="1">
    <location>
        <begin position="119"/>
        <end position="130"/>
    </location>
</feature>
<dbReference type="InterPro" id="IPR038881">
    <property type="entry name" value="Yae1-like"/>
</dbReference>
<feature type="region of interest" description="Disordered" evidence="1">
    <location>
        <begin position="112"/>
        <end position="144"/>
    </location>
</feature>
<evidence type="ECO:0000313" key="2">
    <source>
        <dbReference type="EMBL" id="EDV26675.1"/>
    </source>
</evidence>
<dbReference type="STRING" id="10228.B3RTD4"/>
<dbReference type="FunCoup" id="B3RTD4">
    <property type="interactions" value="441"/>
</dbReference>
<gene>
    <name evidence="2" type="ORF">TRIADDRAFT_54923</name>
</gene>
<dbReference type="OrthoDB" id="20086at2759"/>
<evidence type="ECO:0000256" key="1">
    <source>
        <dbReference type="SAM" id="MobiDB-lite"/>
    </source>
</evidence>